<dbReference type="Proteomes" id="UP001497482">
    <property type="component" value="Chromosome 1"/>
</dbReference>
<dbReference type="AlphaFoldDB" id="A0AAV2IXM0"/>
<name>A0AAV2IXM0_KNICA</name>
<accession>A0AAV2IXM0</accession>
<dbReference type="SUPFAM" id="SSF140996">
    <property type="entry name" value="Hermes dimerisation domain"/>
    <property type="match status" value="1"/>
</dbReference>
<dbReference type="PANTHER" id="PTHR46169">
    <property type="entry name" value="DNA REPLICATION-RELATED ELEMENT FACTOR, ISOFORM A"/>
    <property type="match status" value="1"/>
</dbReference>
<sequence>MKEQFTKDFSARYTYLQDLLYSASALDPRFKDLSFLDDSDTTKDMVFMKITTAVLKMSDMVLDEDVPAEEDNRSPKSEEDDTDHSPPKKKTALDQMFGDLQCQRVQKKTIQDRAKEEILNKPSDAVMEGPCSPEHAAVLTDSILNMLVTDMRPLSMVDDVGFKAMIATFQPNYVLPTQTYLTKRLEEKFEELRAKMKTAQREADTAALTVVCKKED</sequence>
<keyword evidence="4" id="KW-1185">Reference proteome</keyword>
<protein>
    <submittedName>
        <fullName evidence="3">Uncharacterized protein</fullName>
    </submittedName>
</protein>
<dbReference type="GO" id="GO:0005634">
    <property type="term" value="C:nucleus"/>
    <property type="evidence" value="ECO:0007669"/>
    <property type="project" value="TreeGrafter"/>
</dbReference>
<dbReference type="InterPro" id="IPR052717">
    <property type="entry name" value="Vacuolar_transposase_reg"/>
</dbReference>
<organism evidence="3 4">
    <name type="scientific">Knipowitschia caucasica</name>
    <name type="common">Caucasian dwarf goby</name>
    <name type="synonym">Pomatoschistus caucasicus</name>
    <dbReference type="NCBI Taxonomy" id="637954"/>
    <lineage>
        <taxon>Eukaryota</taxon>
        <taxon>Metazoa</taxon>
        <taxon>Chordata</taxon>
        <taxon>Craniata</taxon>
        <taxon>Vertebrata</taxon>
        <taxon>Euteleostomi</taxon>
        <taxon>Actinopterygii</taxon>
        <taxon>Neopterygii</taxon>
        <taxon>Teleostei</taxon>
        <taxon>Neoteleostei</taxon>
        <taxon>Acanthomorphata</taxon>
        <taxon>Gobiaria</taxon>
        <taxon>Gobiiformes</taxon>
        <taxon>Gobioidei</taxon>
        <taxon>Gobiidae</taxon>
        <taxon>Gobiinae</taxon>
        <taxon>Knipowitschia</taxon>
    </lineage>
</organism>
<evidence type="ECO:0000313" key="3">
    <source>
        <dbReference type="EMBL" id="CAL1569275.1"/>
    </source>
</evidence>
<evidence type="ECO:0000313" key="4">
    <source>
        <dbReference type="Proteomes" id="UP001497482"/>
    </source>
</evidence>
<evidence type="ECO:0000256" key="1">
    <source>
        <dbReference type="SAM" id="Coils"/>
    </source>
</evidence>
<reference evidence="3 4" key="1">
    <citation type="submission" date="2024-04" db="EMBL/GenBank/DDBJ databases">
        <authorList>
            <person name="Waldvogel A.-M."/>
            <person name="Schoenle A."/>
        </authorList>
    </citation>
    <scope>NUCLEOTIDE SEQUENCE [LARGE SCALE GENOMIC DNA]</scope>
</reference>
<keyword evidence="1" id="KW-0175">Coiled coil</keyword>
<dbReference type="Gene3D" id="1.10.10.1070">
    <property type="entry name" value="Zinc finger, BED domain-containing"/>
    <property type="match status" value="1"/>
</dbReference>
<evidence type="ECO:0000256" key="2">
    <source>
        <dbReference type="SAM" id="MobiDB-lite"/>
    </source>
</evidence>
<proteinExistence type="predicted"/>
<dbReference type="PANTHER" id="PTHR46169:SF15">
    <property type="entry name" value="INNER CENTROMERE PROTEIN A-LIKE ISOFORM X1-RELATED"/>
    <property type="match status" value="1"/>
</dbReference>
<feature type="region of interest" description="Disordered" evidence="2">
    <location>
        <begin position="66"/>
        <end position="91"/>
    </location>
</feature>
<gene>
    <name evidence="3" type="ORF">KC01_LOCUS1735</name>
</gene>
<dbReference type="GO" id="GO:0006357">
    <property type="term" value="P:regulation of transcription by RNA polymerase II"/>
    <property type="evidence" value="ECO:0007669"/>
    <property type="project" value="TreeGrafter"/>
</dbReference>
<dbReference type="EMBL" id="OZ035823">
    <property type="protein sequence ID" value="CAL1569275.1"/>
    <property type="molecule type" value="Genomic_DNA"/>
</dbReference>
<feature type="coiled-coil region" evidence="1">
    <location>
        <begin position="182"/>
        <end position="209"/>
    </location>
</feature>